<comment type="caution">
    <text evidence="1">The sequence shown here is derived from an EMBL/GenBank/DDBJ whole genome shotgun (WGS) entry which is preliminary data.</text>
</comment>
<dbReference type="EMBL" id="VEVO01000016">
    <property type="protein sequence ID" value="KAF0029935.1"/>
    <property type="molecule type" value="Genomic_DNA"/>
</dbReference>
<dbReference type="Proteomes" id="UP000438429">
    <property type="component" value="Unassembled WGS sequence"/>
</dbReference>
<accession>A0A6A4SBX0</accession>
<evidence type="ECO:0000313" key="2">
    <source>
        <dbReference type="Proteomes" id="UP000438429"/>
    </source>
</evidence>
<protein>
    <submittedName>
        <fullName evidence="1">Uncharacterized protein</fullName>
    </submittedName>
</protein>
<name>A0A6A4SBX0_SCOMX</name>
<proteinExistence type="predicted"/>
<dbReference type="AlphaFoldDB" id="A0A6A4SBX0"/>
<organism evidence="1 2">
    <name type="scientific">Scophthalmus maximus</name>
    <name type="common">Turbot</name>
    <name type="synonym">Psetta maxima</name>
    <dbReference type="NCBI Taxonomy" id="52904"/>
    <lineage>
        <taxon>Eukaryota</taxon>
        <taxon>Metazoa</taxon>
        <taxon>Chordata</taxon>
        <taxon>Craniata</taxon>
        <taxon>Vertebrata</taxon>
        <taxon>Euteleostomi</taxon>
        <taxon>Actinopterygii</taxon>
        <taxon>Neopterygii</taxon>
        <taxon>Teleostei</taxon>
        <taxon>Neoteleostei</taxon>
        <taxon>Acanthomorphata</taxon>
        <taxon>Carangaria</taxon>
        <taxon>Pleuronectiformes</taxon>
        <taxon>Pleuronectoidei</taxon>
        <taxon>Scophthalmidae</taxon>
        <taxon>Scophthalmus</taxon>
    </lineage>
</organism>
<gene>
    <name evidence="1" type="ORF">F2P81_019040</name>
</gene>
<sequence length="265" mass="29986">MHHCGNIEDNTYWPWLLTMKLEPNIPIASLGQKEPRRRYIEHTLAEICHPSASGPDGLLSTCLIHYNSAYLTVRAFKLLRVYRFSVLLPTFPFQPRQFLSSVDLQVVHKFKFHMSKTQPLAAVCERERERERECVPPVMAPLLTLFMNLTAGAKGFKVTAIEKGLMSKPHIAFEYRGINCKCSNIEAATRKDLNPISVKCLHGPACNEVISQRLDLDHSGLWVPVKVENGISRLNLMKQSEDHSCDRLTFCNGRSPSSGNLLTRA</sequence>
<reference evidence="1 2" key="1">
    <citation type="submission" date="2019-06" db="EMBL/GenBank/DDBJ databases">
        <title>Draft genomes of female and male turbot (Scophthalmus maximus).</title>
        <authorList>
            <person name="Xu H."/>
            <person name="Xu X.-W."/>
            <person name="Shao C."/>
            <person name="Chen S."/>
        </authorList>
    </citation>
    <scope>NUCLEOTIDE SEQUENCE [LARGE SCALE GENOMIC DNA]</scope>
    <source>
        <strain evidence="1">Ysfricsl-2016a</strain>
        <tissue evidence="1">Blood</tissue>
    </source>
</reference>
<evidence type="ECO:0000313" key="1">
    <source>
        <dbReference type="EMBL" id="KAF0029935.1"/>
    </source>
</evidence>